<evidence type="ECO:0000313" key="6">
    <source>
        <dbReference type="Proteomes" id="UP001519332"/>
    </source>
</evidence>
<feature type="compositionally biased region" description="Low complexity" evidence="2">
    <location>
        <begin position="1405"/>
        <end position="1421"/>
    </location>
</feature>
<proteinExistence type="predicted"/>
<dbReference type="NCBIfam" id="TIGR03696">
    <property type="entry name" value="Rhs_assc_core"/>
    <property type="match status" value="1"/>
</dbReference>
<gene>
    <name evidence="5" type="ORF">JOF56_011045</name>
</gene>
<dbReference type="EMBL" id="JAGINW010000001">
    <property type="protein sequence ID" value="MBP2330660.1"/>
    <property type="molecule type" value="Genomic_DNA"/>
</dbReference>
<evidence type="ECO:0000256" key="2">
    <source>
        <dbReference type="SAM" id="MobiDB-lite"/>
    </source>
</evidence>
<feature type="region of interest" description="Disordered" evidence="2">
    <location>
        <begin position="1567"/>
        <end position="1589"/>
    </location>
</feature>
<feature type="compositionally biased region" description="Basic and acidic residues" evidence="2">
    <location>
        <begin position="48"/>
        <end position="59"/>
    </location>
</feature>
<dbReference type="Gene3D" id="2.180.10.10">
    <property type="entry name" value="RHS repeat-associated core"/>
    <property type="match status" value="2"/>
</dbReference>
<accession>A0ABS4U1Z8</accession>
<feature type="compositionally biased region" description="Low complexity" evidence="2">
    <location>
        <begin position="75"/>
        <end position="89"/>
    </location>
</feature>
<keyword evidence="6" id="KW-1185">Reference proteome</keyword>
<dbReference type="Proteomes" id="UP001519332">
    <property type="component" value="Unassembled WGS sequence"/>
</dbReference>
<comment type="caution">
    <text evidence="5">The sequence shown here is derived from an EMBL/GenBank/DDBJ whole genome shotgun (WGS) entry which is preliminary data.</text>
</comment>
<dbReference type="InterPro" id="IPR006530">
    <property type="entry name" value="YD"/>
</dbReference>
<protein>
    <submittedName>
        <fullName evidence="5">RHS repeat-associated protein</fullName>
    </submittedName>
</protein>
<name>A0ABS4U1Z8_9PSEU</name>
<keyword evidence="1" id="KW-0677">Repeat</keyword>
<feature type="compositionally biased region" description="Pro residues" evidence="2">
    <location>
        <begin position="35"/>
        <end position="45"/>
    </location>
</feature>
<evidence type="ECO:0000259" key="4">
    <source>
        <dbReference type="Pfam" id="PF25023"/>
    </source>
</evidence>
<reference evidence="5 6" key="1">
    <citation type="submission" date="2021-03" db="EMBL/GenBank/DDBJ databases">
        <title>Sequencing the genomes of 1000 actinobacteria strains.</title>
        <authorList>
            <person name="Klenk H.-P."/>
        </authorList>
    </citation>
    <scope>NUCLEOTIDE SEQUENCE [LARGE SCALE GENOMIC DNA]</scope>
    <source>
        <strain evidence="5 6">DSM 46670</strain>
    </source>
</reference>
<dbReference type="InterPro" id="IPR031325">
    <property type="entry name" value="RHS_repeat"/>
</dbReference>
<dbReference type="InterPro" id="IPR050708">
    <property type="entry name" value="T6SS_VgrG/RHS"/>
</dbReference>
<dbReference type="Pfam" id="PF25023">
    <property type="entry name" value="TEN_YD-shell"/>
    <property type="match status" value="1"/>
</dbReference>
<feature type="region of interest" description="Disordered" evidence="2">
    <location>
        <begin position="30"/>
        <end position="89"/>
    </location>
</feature>
<sequence>MRSRWTVRGLVVTLVATLVPAVAAPHAVAATGPSVPLPNVVPVPVQPETRKPREEDQATRRARTNNQPEVVAPAGSGSPTATSLSPSASWEVAAHTGDFTWSYPLRVPPAPGGLEPALALSYRSSSVDGHTSATNNQPSWIGDGWDMWPGFIERTYGTCSEDDSKTDDLCWRSDNATASYAGGSGMIICCDADGKWRAKTDNGSRIERFTGLSNGDNDGEHWRITTVDGTQYWFGSQQDAKSTWTVPVFGDDAGEPCHQSSFDSSHCVQAWRWNLDKIVDRNGNVIRYFYTTESNSYGFNKKDAAVSYIRGGTLDHIDYGLNEAVAGQATGKVEFAVANRCVAQSDCVFEQRGNWPDTPLKLRCESATCTEHGPSFWSTKRLDSVTTKVWRGSSYEPVDKWTLEQLFPGTGDLGAEQKESAVLWLKGIRHAGLVGGSLELPPVTFEGTLLPNRVDGDKDGFAPLSRYRISGVISEAGGVTSVNYAEPDCKAGQAMPANPETNTMRCFPVRWGPPGHEPRIDYFHKHVVASVMQTDMLAGGTEQITRYEYLDGAAWHWDMSEFAKDDKKTWNDFRGFGRVRTRTGADTDPGHSGRTMSEQRFYRGMDGDKLPGNGRRSASVTDSAGESRTDSDWLQGFGFQATAYVREDSADAPVVSRTITHPVWQGPKASRGEFHAYFVGTGRARDYIALKSGGWRTTETITSYDDRGLPLKVDDLGDLATGSDDLCTTTTYARDEGMWHLDRPGRAETVAVSCGATPRFPEHAIAGSRFTYDGKGNLIKTEIAKERPAAGPVYAVAGTAGYDVHGRITASTDALGNTMRAAFAPATGGPVTGTTVTSPSTPTLPSGLVTTTTVEPAFGTPIKVVDPNGRITETAFDALGRTSEAWLPNRPRVRNPQGSIKFSYLVRRDAATVITTTRIGPNGLYTSSNALFDGLLRPRQAQVPAVGMREVNGVEVPFDEGRLITDTRYDSHGRAYKTTQPYFNNAPVDTDLWFASDTEVPGLTRTKFDGAGRAEESVYQAGAVDKWKSTTKYDGDRVHTTPPVGGTTTTTITDARGQTAELRQYHGRSPEGAYDSTRYRYTPAGELSEVTGPDGAVWTYGYDLRGRKITTTDPDSGTTTTGYDEMGRVTSTRDSLGQVLATAYDALGRKTALHEDSLTGKKLAQWNFDTAGSGKGLPASSVRFVDGHAYTSEVSEYTALNKPLYTSVTVPAVEGKLAGTYETELTYGEDGSLSSETYPAVPAANVFAQTVNHEMDNWGRPTATRTGAGRQLVAETHYTRYGEVNRIEQGVTGNRAWQSFYYDTNTRRLNRSIVDAEVPKPMQSDVHYTYDEAGGITSIADLTAESPVDVQCFRQDHLRRLTEAWTAAARDWSVERGCAGTPTVADGPAPYWNSYTHGPGGNRLSETQRTATTSTTRQYEYPAPDQPQPHTLRAVNNTETYGYNAVGQTTSRVKPGANQTLTWDREGHVSSVTDNGKTTSFVYTADGARLLRKDPNGTTLYLDKQEIRLATGTSTPTVTRYYTHGAGTVAMHDGSSMSWLAGDHQGTSQIVMNPTTLAVTKRRQLPYGSPRGAEATWPDERGFVGGAKDSSTGLTHIGAREYDPAMGRFISVDPIMDPADPQQMHGYAYANNSPITFSDPTGLRIAGCEEWGLNCRTGEVIHPPNVTNPDTPNPHYCDGCNRGQGWPTTKGNYPSKVGSKGRPALDLSKMAKAPPLLRDLKRQFYEDNGEWYPLAGQEQLLDPIPGYVPPEDLSETARWIIAGAAVGAVVCALSVVCGAVVVGLLEASGPEAALATGVGAGAATIKGTSSVVRGLSGKSTLLSTARNEAVFWTREMGGEHVAAEWAAKNGGTTLEMAMARDGIRLGSSRDPANVKAWEEASEEFARNAGGRVRVLRVDSVRPESVWLREYDVLVKNPNVTSIVSINPRTGAETVLFTR</sequence>
<dbReference type="PANTHER" id="PTHR32305">
    <property type="match status" value="1"/>
</dbReference>
<keyword evidence="3" id="KW-0732">Signal</keyword>
<dbReference type="InterPro" id="IPR022385">
    <property type="entry name" value="Rhs_assc_core"/>
</dbReference>
<feature type="signal peptide" evidence="3">
    <location>
        <begin position="1"/>
        <end position="23"/>
    </location>
</feature>
<evidence type="ECO:0000256" key="1">
    <source>
        <dbReference type="ARBA" id="ARBA00022737"/>
    </source>
</evidence>
<evidence type="ECO:0000256" key="3">
    <source>
        <dbReference type="SAM" id="SignalP"/>
    </source>
</evidence>
<evidence type="ECO:0000313" key="5">
    <source>
        <dbReference type="EMBL" id="MBP2330660.1"/>
    </source>
</evidence>
<dbReference type="NCBIfam" id="TIGR01643">
    <property type="entry name" value="YD_repeat_2x"/>
    <property type="match status" value="3"/>
</dbReference>
<dbReference type="PANTHER" id="PTHR32305:SF17">
    <property type="entry name" value="TRNA NUCLEASE WAPA"/>
    <property type="match status" value="1"/>
</dbReference>
<organism evidence="5 6">
    <name type="scientific">Kibdelosporangium banguiense</name>
    <dbReference type="NCBI Taxonomy" id="1365924"/>
    <lineage>
        <taxon>Bacteria</taxon>
        <taxon>Bacillati</taxon>
        <taxon>Actinomycetota</taxon>
        <taxon>Actinomycetes</taxon>
        <taxon>Pseudonocardiales</taxon>
        <taxon>Pseudonocardiaceae</taxon>
        <taxon>Kibdelosporangium</taxon>
    </lineage>
</organism>
<feature type="region of interest" description="Disordered" evidence="2">
    <location>
        <begin position="1397"/>
        <end position="1429"/>
    </location>
</feature>
<dbReference type="Pfam" id="PF05593">
    <property type="entry name" value="RHS_repeat"/>
    <property type="match status" value="1"/>
</dbReference>
<feature type="domain" description="Teneurin-like YD-shell" evidence="4">
    <location>
        <begin position="1395"/>
        <end position="1635"/>
    </location>
</feature>
<feature type="chain" id="PRO_5045559644" evidence="3">
    <location>
        <begin position="24"/>
        <end position="1938"/>
    </location>
</feature>
<feature type="region of interest" description="Disordered" evidence="2">
    <location>
        <begin position="604"/>
        <end position="629"/>
    </location>
</feature>
<dbReference type="RefSeq" id="WP_209647286.1">
    <property type="nucleotide sequence ID" value="NZ_JAGINW010000001.1"/>
</dbReference>
<dbReference type="InterPro" id="IPR056823">
    <property type="entry name" value="TEN-like_YD-shell"/>
</dbReference>